<dbReference type="EMBL" id="JYDO01000029">
    <property type="protein sequence ID" value="KRZ76302.1"/>
    <property type="molecule type" value="Genomic_DNA"/>
</dbReference>
<name>A0A0V1MXR6_9BILA</name>
<proteinExistence type="predicted"/>
<dbReference type="OrthoDB" id="106784at2759"/>
<gene>
    <name evidence="1" type="ORF">T10_11921</name>
</gene>
<dbReference type="AlphaFoldDB" id="A0A0V1MXR6"/>
<protein>
    <submittedName>
        <fullName evidence="1">Uncharacterized protein</fullName>
    </submittedName>
</protein>
<organism evidence="1 2">
    <name type="scientific">Trichinella papuae</name>
    <dbReference type="NCBI Taxonomy" id="268474"/>
    <lineage>
        <taxon>Eukaryota</taxon>
        <taxon>Metazoa</taxon>
        <taxon>Ecdysozoa</taxon>
        <taxon>Nematoda</taxon>
        <taxon>Enoplea</taxon>
        <taxon>Dorylaimia</taxon>
        <taxon>Trichinellida</taxon>
        <taxon>Trichinellidae</taxon>
        <taxon>Trichinella</taxon>
    </lineage>
</organism>
<feature type="non-terminal residue" evidence="1">
    <location>
        <position position="85"/>
    </location>
</feature>
<keyword evidence="2" id="KW-1185">Reference proteome</keyword>
<dbReference type="Proteomes" id="UP000054843">
    <property type="component" value="Unassembled WGS sequence"/>
</dbReference>
<evidence type="ECO:0000313" key="2">
    <source>
        <dbReference type="Proteomes" id="UP000054843"/>
    </source>
</evidence>
<evidence type="ECO:0000313" key="1">
    <source>
        <dbReference type="EMBL" id="KRZ76302.1"/>
    </source>
</evidence>
<accession>A0A0V1MXR6</accession>
<sequence length="85" mass="10218">MKQQSIRYRPLRLWITNHSTNISNNMIVSEIKERLSEEEKIRLMLKESTGAHDLYAKLPQRKRKSAWSYYCKCFRQEELCTQLPA</sequence>
<reference evidence="1 2" key="1">
    <citation type="submission" date="2015-01" db="EMBL/GenBank/DDBJ databases">
        <title>Evolution of Trichinella species and genotypes.</title>
        <authorList>
            <person name="Korhonen P.K."/>
            <person name="Edoardo P."/>
            <person name="Giuseppe L.R."/>
            <person name="Gasser R.B."/>
        </authorList>
    </citation>
    <scope>NUCLEOTIDE SEQUENCE [LARGE SCALE GENOMIC DNA]</scope>
    <source>
        <strain evidence="1">ISS1980</strain>
    </source>
</reference>
<comment type="caution">
    <text evidence="1">The sequence shown here is derived from an EMBL/GenBank/DDBJ whole genome shotgun (WGS) entry which is preliminary data.</text>
</comment>